<dbReference type="PANTHER" id="PTHR11557">
    <property type="entry name" value="PORPHOBILINOGEN DEAMINASE"/>
    <property type="match status" value="1"/>
</dbReference>
<comment type="catalytic activity">
    <reaction evidence="7 8">
        <text>4 porphobilinogen + H2O = hydroxymethylbilane + 4 NH4(+)</text>
        <dbReference type="Rhea" id="RHEA:13185"/>
        <dbReference type="ChEBI" id="CHEBI:15377"/>
        <dbReference type="ChEBI" id="CHEBI:28938"/>
        <dbReference type="ChEBI" id="CHEBI:57845"/>
        <dbReference type="ChEBI" id="CHEBI:58126"/>
        <dbReference type="EC" id="2.5.1.61"/>
    </reaction>
</comment>
<evidence type="ECO:0000256" key="8">
    <source>
        <dbReference type="HAMAP-Rule" id="MF_00260"/>
    </source>
</evidence>
<evidence type="ECO:0000256" key="6">
    <source>
        <dbReference type="ARBA" id="ARBA00023244"/>
    </source>
</evidence>
<dbReference type="PROSITE" id="PS00533">
    <property type="entry name" value="PORPHOBILINOGEN_DEAM"/>
    <property type="match status" value="1"/>
</dbReference>
<feature type="modified residue" description="S-(dipyrrolylmethanemethyl)cysteine" evidence="8">
    <location>
        <position position="242"/>
    </location>
</feature>
<dbReference type="SUPFAM" id="SSF54782">
    <property type="entry name" value="Porphobilinogen deaminase (hydroxymethylbilane synthase), C-terminal domain"/>
    <property type="match status" value="1"/>
</dbReference>
<dbReference type="GO" id="GO:0006782">
    <property type="term" value="P:protoporphyrinogen IX biosynthetic process"/>
    <property type="evidence" value="ECO:0007669"/>
    <property type="project" value="UniProtKB-UniRule"/>
</dbReference>
<evidence type="ECO:0000256" key="7">
    <source>
        <dbReference type="ARBA" id="ARBA00048169"/>
    </source>
</evidence>
<comment type="cofactor">
    <cofactor evidence="8">
        <name>dipyrromethane</name>
        <dbReference type="ChEBI" id="CHEBI:60342"/>
    </cofactor>
    <text evidence="8">Binds 1 dipyrromethane group covalently.</text>
</comment>
<organism evidence="11 12">
    <name type="scientific">Legionella feeleii</name>
    <dbReference type="NCBI Taxonomy" id="453"/>
    <lineage>
        <taxon>Bacteria</taxon>
        <taxon>Pseudomonadati</taxon>
        <taxon>Pseudomonadota</taxon>
        <taxon>Gammaproteobacteria</taxon>
        <taxon>Legionellales</taxon>
        <taxon>Legionellaceae</taxon>
        <taxon>Legionella</taxon>
    </lineage>
</organism>
<dbReference type="PRINTS" id="PR00151">
    <property type="entry name" value="PORPHBDMNASE"/>
</dbReference>
<evidence type="ECO:0000313" key="11">
    <source>
        <dbReference type="EMBL" id="STX39466.1"/>
    </source>
</evidence>
<dbReference type="InterPro" id="IPR000860">
    <property type="entry name" value="HemC"/>
</dbReference>
<keyword evidence="5 8" id="KW-0808">Transferase</keyword>
<feature type="domain" description="Porphobilinogen deaminase C-terminal" evidence="10">
    <location>
        <begin position="225"/>
        <end position="296"/>
    </location>
</feature>
<dbReference type="EMBL" id="UGNY01000001">
    <property type="protein sequence ID" value="STX39466.1"/>
    <property type="molecule type" value="Genomic_DNA"/>
</dbReference>
<comment type="pathway">
    <text evidence="2">Porphyrin-containing compound metabolism; protoporphyrin-IX biosynthesis; coproporphyrinogen-III from 5-aminolevulinate: step 2/4.</text>
</comment>
<evidence type="ECO:0000259" key="10">
    <source>
        <dbReference type="Pfam" id="PF03900"/>
    </source>
</evidence>
<dbReference type="AlphaFoldDB" id="A0A378IW74"/>
<feature type="domain" description="Porphobilinogen deaminase N-terminal" evidence="9">
    <location>
        <begin position="6"/>
        <end position="213"/>
    </location>
</feature>
<dbReference type="GO" id="GO:0004418">
    <property type="term" value="F:hydroxymethylbilane synthase activity"/>
    <property type="evidence" value="ECO:0007669"/>
    <property type="project" value="UniProtKB-UniRule"/>
</dbReference>
<dbReference type="HAMAP" id="MF_00260">
    <property type="entry name" value="Porphobil_deam"/>
    <property type="match status" value="1"/>
</dbReference>
<evidence type="ECO:0000256" key="1">
    <source>
        <dbReference type="ARBA" id="ARBA00002869"/>
    </source>
</evidence>
<dbReference type="PIRSF" id="PIRSF001438">
    <property type="entry name" value="4pyrrol_synth_OHMeBilane_synth"/>
    <property type="match status" value="1"/>
</dbReference>
<name>A0A378IW74_9GAMM</name>
<dbReference type="InterPro" id="IPR022418">
    <property type="entry name" value="Porphobilinogen_deaminase_C"/>
</dbReference>
<dbReference type="Pfam" id="PF01379">
    <property type="entry name" value="Porphobil_deam"/>
    <property type="match status" value="1"/>
</dbReference>
<dbReference type="Gene3D" id="3.40.190.10">
    <property type="entry name" value="Periplasmic binding protein-like II"/>
    <property type="match status" value="2"/>
</dbReference>
<accession>A0A378IW74</accession>
<keyword evidence="6 8" id="KW-0627">Porphyrin biosynthesis</keyword>
<dbReference type="InterPro" id="IPR022419">
    <property type="entry name" value="Porphobilin_deaminase_cofac_BS"/>
</dbReference>
<gene>
    <name evidence="8 11" type="primary">hemC</name>
    <name evidence="11" type="ORF">NCTC11978_02665</name>
</gene>
<proteinExistence type="inferred from homology"/>
<dbReference type="InterPro" id="IPR022417">
    <property type="entry name" value="Porphobilin_deaminase_N"/>
</dbReference>
<comment type="function">
    <text evidence="1 8">Tetrapolymerization of the monopyrrole PBG into the hydroxymethylbilane pre-uroporphyrinogen in several discrete steps.</text>
</comment>
<dbReference type="GO" id="GO:0005737">
    <property type="term" value="C:cytoplasm"/>
    <property type="evidence" value="ECO:0007669"/>
    <property type="project" value="UniProtKB-UniRule"/>
</dbReference>
<sequence length="308" mass="33357">MAIETLRIATRKSPLALWQANHIASLLKQYWPLLEIELVPMVTSGDKFLKDKLLVTGGKGLFVKELEEALLAGEADIAVHSMKDVPATFPEGLALAAICKRHNPLDAFIAKRHKRLQELPAGSVIGTSSLRRQSQLLALRSDLEIKVLRGNINTRLNKLEEGEYDAIILAVAGLERMEMQTSITEILSDELMLPACGQGALGIECRAEDSDIKKLLTPLNDPLSALCVYSERHVNALLGGNCHVPLAVFCTVQSNQQLLLRAKVLTIDGQTVIQDRQSGPQSQATAIADTCAKALLAKGAGKLLSLSS</sequence>
<evidence type="ECO:0000313" key="12">
    <source>
        <dbReference type="Proteomes" id="UP000254033"/>
    </source>
</evidence>
<comment type="miscellaneous">
    <text evidence="8">The porphobilinogen subunits are added to the dipyrromethane group.</text>
</comment>
<dbReference type="InterPro" id="IPR036803">
    <property type="entry name" value="Porphobilinogen_deaminase_C_sf"/>
</dbReference>
<dbReference type="FunFam" id="3.40.190.10:FF:000005">
    <property type="entry name" value="Porphobilinogen deaminase"/>
    <property type="match status" value="1"/>
</dbReference>
<evidence type="ECO:0000256" key="5">
    <source>
        <dbReference type="ARBA" id="ARBA00022679"/>
    </source>
</evidence>
<dbReference type="NCBIfam" id="TIGR00212">
    <property type="entry name" value="hemC"/>
    <property type="match status" value="1"/>
</dbReference>
<comment type="subunit">
    <text evidence="4 8">Monomer.</text>
</comment>
<dbReference type="EC" id="2.5.1.61" evidence="8"/>
<dbReference type="CDD" id="cd13646">
    <property type="entry name" value="PBP2_EcHMBS_like"/>
    <property type="match status" value="1"/>
</dbReference>
<dbReference type="PANTHER" id="PTHR11557:SF0">
    <property type="entry name" value="PORPHOBILINOGEN DEAMINASE"/>
    <property type="match status" value="1"/>
</dbReference>
<evidence type="ECO:0000256" key="4">
    <source>
        <dbReference type="ARBA" id="ARBA00011245"/>
    </source>
</evidence>
<evidence type="ECO:0000259" key="9">
    <source>
        <dbReference type="Pfam" id="PF01379"/>
    </source>
</evidence>
<protein>
    <recommendedName>
        <fullName evidence="8">Porphobilinogen deaminase</fullName>
        <shortName evidence="8">PBG</shortName>
        <ecNumber evidence="8">2.5.1.61</ecNumber>
    </recommendedName>
    <alternativeName>
        <fullName evidence="8">Hydroxymethylbilane synthase</fullName>
        <shortName evidence="8">HMBS</shortName>
    </alternativeName>
    <alternativeName>
        <fullName evidence="8">Pre-uroporphyrinogen synthase</fullName>
    </alternativeName>
</protein>
<dbReference type="Gene3D" id="3.30.160.40">
    <property type="entry name" value="Porphobilinogen deaminase, C-terminal domain"/>
    <property type="match status" value="1"/>
</dbReference>
<dbReference type="SUPFAM" id="SSF53850">
    <property type="entry name" value="Periplasmic binding protein-like II"/>
    <property type="match status" value="1"/>
</dbReference>
<dbReference type="RefSeq" id="WP_115175920.1">
    <property type="nucleotide sequence ID" value="NZ_UGNY01000001.1"/>
</dbReference>
<evidence type="ECO:0000256" key="2">
    <source>
        <dbReference type="ARBA" id="ARBA00004735"/>
    </source>
</evidence>
<reference evidence="11 12" key="1">
    <citation type="submission" date="2018-06" db="EMBL/GenBank/DDBJ databases">
        <authorList>
            <consortium name="Pathogen Informatics"/>
            <person name="Doyle S."/>
        </authorList>
    </citation>
    <scope>NUCLEOTIDE SEQUENCE [LARGE SCALE GENOMIC DNA]</scope>
    <source>
        <strain evidence="11 12">NCTC11978</strain>
    </source>
</reference>
<comment type="similarity">
    <text evidence="3 8">Belongs to the HMBS family.</text>
</comment>
<dbReference type="FunFam" id="3.40.190.10:FF:000004">
    <property type="entry name" value="Porphobilinogen deaminase"/>
    <property type="match status" value="1"/>
</dbReference>
<evidence type="ECO:0000256" key="3">
    <source>
        <dbReference type="ARBA" id="ARBA00005638"/>
    </source>
</evidence>
<dbReference type="Pfam" id="PF03900">
    <property type="entry name" value="Porphobil_deamC"/>
    <property type="match status" value="1"/>
</dbReference>
<dbReference type="UniPathway" id="UPA00251">
    <property type="reaction ID" value="UER00319"/>
</dbReference>
<dbReference type="Proteomes" id="UP000254033">
    <property type="component" value="Unassembled WGS sequence"/>
</dbReference>